<evidence type="ECO:0000313" key="4">
    <source>
        <dbReference type="Proteomes" id="UP001501047"/>
    </source>
</evidence>
<evidence type="ECO:0000313" key="3">
    <source>
        <dbReference type="EMBL" id="GAA0772574.1"/>
    </source>
</evidence>
<dbReference type="Gene3D" id="3.30.565.40">
    <property type="entry name" value="Fervidobacterium nodosum Rt17-B1 like"/>
    <property type="match status" value="1"/>
</dbReference>
<feature type="domain" description="DUF3298" evidence="2">
    <location>
        <begin position="276"/>
        <end position="346"/>
    </location>
</feature>
<evidence type="ECO:0000256" key="1">
    <source>
        <dbReference type="SAM" id="MobiDB-lite"/>
    </source>
</evidence>
<dbReference type="Gene3D" id="3.90.640.20">
    <property type="entry name" value="Heat-shock cognate protein, ATPase"/>
    <property type="match status" value="1"/>
</dbReference>
<dbReference type="Pfam" id="PF11738">
    <property type="entry name" value="DUF3298"/>
    <property type="match status" value="1"/>
</dbReference>
<feature type="region of interest" description="Disordered" evidence="1">
    <location>
        <begin position="35"/>
        <end position="89"/>
    </location>
</feature>
<comment type="caution">
    <text evidence="3">The sequence shown here is derived from an EMBL/GenBank/DDBJ whole genome shotgun (WGS) entry which is preliminary data.</text>
</comment>
<sequence length="368" mass="41902">MFIRRPYDINSQDFYTDRYLDDEENCKECFDERIIPPFLPGGPGPSIPPRPQPGTPPRPQPGTPPRPQSGPPGPPPNMTPQKSFSGGPQTFAVSPGSIRPCRFQFVYIWLRNGNSFWAWLINVDRRTAYGFRWTGWRWVYFGVSLNRIDYFECFGRRYTPPEDNNMINLETQVLSPSQFKLEYPFIQSGGNEDTNAIVNQEIIDTLNALWLNEVLIPEKVNFLTVESAYEVPLNSNGLLSIVMSLYTETEDNPTGSTLFNSLTMDVNTGEVYDFGDLFNSSMNYTEIISDIAKEKANEMNINFTTPYTGVTDTQKFYLTPEGLVLYYQAGEFTPASSGLFRITILYNELSNILYPEGPIVRLIQNQLL</sequence>
<feature type="compositionally biased region" description="Polar residues" evidence="1">
    <location>
        <begin position="79"/>
        <end position="89"/>
    </location>
</feature>
<keyword evidence="4" id="KW-1185">Reference proteome</keyword>
<proteinExistence type="predicted"/>
<protein>
    <recommendedName>
        <fullName evidence="2">DUF3298 domain-containing protein</fullName>
    </recommendedName>
</protein>
<feature type="compositionally biased region" description="Pro residues" evidence="1">
    <location>
        <begin position="37"/>
        <end position="78"/>
    </location>
</feature>
<gene>
    <name evidence="3" type="ORF">GCM10008908_19170</name>
</gene>
<dbReference type="InterPro" id="IPR021729">
    <property type="entry name" value="DUF3298"/>
</dbReference>
<dbReference type="EMBL" id="BAAACI010000006">
    <property type="protein sequence ID" value="GAA0772574.1"/>
    <property type="molecule type" value="Genomic_DNA"/>
</dbReference>
<evidence type="ECO:0000259" key="2">
    <source>
        <dbReference type="Pfam" id="PF11738"/>
    </source>
</evidence>
<reference evidence="4" key="1">
    <citation type="journal article" date="2019" name="Int. J. Syst. Evol. Microbiol.">
        <title>The Global Catalogue of Microorganisms (GCM) 10K type strain sequencing project: providing services to taxonomists for standard genome sequencing and annotation.</title>
        <authorList>
            <consortium name="The Broad Institute Genomics Platform"/>
            <consortium name="The Broad Institute Genome Sequencing Center for Infectious Disease"/>
            <person name="Wu L."/>
            <person name="Ma J."/>
        </authorList>
    </citation>
    <scope>NUCLEOTIDE SEQUENCE [LARGE SCALE GENOMIC DNA]</scope>
    <source>
        <strain evidence="4">JCM 1417</strain>
    </source>
</reference>
<organism evidence="3 4">
    <name type="scientific">Clostridium subterminale</name>
    <dbReference type="NCBI Taxonomy" id="1550"/>
    <lineage>
        <taxon>Bacteria</taxon>
        <taxon>Bacillati</taxon>
        <taxon>Bacillota</taxon>
        <taxon>Clostridia</taxon>
        <taxon>Eubacteriales</taxon>
        <taxon>Clostridiaceae</taxon>
        <taxon>Clostridium</taxon>
    </lineage>
</organism>
<dbReference type="Proteomes" id="UP001501047">
    <property type="component" value="Unassembled WGS sequence"/>
</dbReference>
<accession>A0ABP3VY65</accession>
<name>A0ABP3VY65_CLOSU</name>
<dbReference type="InterPro" id="IPR037126">
    <property type="entry name" value="PdaC/RsiV-like_sf"/>
</dbReference>
<dbReference type="RefSeq" id="WP_343825887.1">
    <property type="nucleotide sequence ID" value="NZ_BAAACI010000006.1"/>
</dbReference>